<name>A0ABU4X575_9HYPH</name>
<dbReference type="PANTHER" id="PTHR38096:SF1">
    <property type="entry name" value="ENTEROBACTIN SYNTHASE COMPONENT D"/>
    <property type="match status" value="1"/>
</dbReference>
<evidence type="ECO:0000313" key="14">
    <source>
        <dbReference type="EMBL" id="MDX8443486.1"/>
    </source>
</evidence>
<dbReference type="EMBL" id="JAVIIS010000065">
    <property type="protein sequence ID" value="MDX8443486.1"/>
    <property type="molecule type" value="Genomic_DNA"/>
</dbReference>
<dbReference type="RefSeq" id="WP_320217472.1">
    <property type="nucleotide sequence ID" value="NZ_JAVIIS010000065.1"/>
</dbReference>
<reference evidence="14 15" key="1">
    <citation type="submission" date="2023-08" db="EMBL/GenBank/DDBJ databases">
        <title>Implementing the SeqCode for naming new Mesorhizobium species isolated from Vachellia karroo root nodules.</title>
        <authorList>
            <person name="Van Lill M."/>
        </authorList>
    </citation>
    <scope>NUCLEOTIDE SEQUENCE [LARGE SCALE GENOMIC DNA]</scope>
    <source>
        <strain evidence="14 15">VK3E</strain>
    </source>
</reference>
<comment type="catalytic activity">
    <reaction evidence="11">
        <text>apo-[peptidyl-carrier protein] + CoA = holo-[peptidyl-carrier protein] + adenosine 3',5'-bisphosphate + H(+)</text>
        <dbReference type="Rhea" id="RHEA:46228"/>
        <dbReference type="Rhea" id="RHEA-COMP:11479"/>
        <dbReference type="Rhea" id="RHEA-COMP:11480"/>
        <dbReference type="ChEBI" id="CHEBI:15378"/>
        <dbReference type="ChEBI" id="CHEBI:29999"/>
        <dbReference type="ChEBI" id="CHEBI:57287"/>
        <dbReference type="ChEBI" id="CHEBI:58343"/>
        <dbReference type="ChEBI" id="CHEBI:64479"/>
    </reaction>
</comment>
<comment type="pathway">
    <text evidence="2">Siderophore biosynthesis; enterobactin biosynthesis.</text>
</comment>
<evidence type="ECO:0000256" key="5">
    <source>
        <dbReference type="ARBA" id="ARBA00019087"/>
    </source>
</evidence>
<feature type="domain" description="4'-phosphopantetheinyl transferase N-terminal" evidence="13">
    <location>
        <begin position="49"/>
        <end position="113"/>
    </location>
</feature>
<sequence>MNTPPEGARPGIERAVERALTGFMPPGLITGCRPIRTGDEQYLLPAENASIATRDPRARAASGAGRRVAHELLRRLGCADPAVLRGQLGNPVWPAGIIGSIAHDDDLAVAVVARSGAVKSVGVDIEPALPLPRELEAIVATPQDRQGDLEPATGSRVMFAAKEAVYKASFPLDGRVLGFEDIAVDFVSGEAVTSSGRRLTVRFTISPRILALAYTV</sequence>
<evidence type="ECO:0000256" key="3">
    <source>
        <dbReference type="ARBA" id="ARBA00008342"/>
    </source>
</evidence>
<keyword evidence="7" id="KW-0259">Enterobactin biosynthesis</keyword>
<evidence type="ECO:0000256" key="10">
    <source>
        <dbReference type="ARBA" id="ARBA00049176"/>
    </source>
</evidence>
<evidence type="ECO:0000256" key="11">
    <source>
        <dbReference type="ARBA" id="ARBA00049191"/>
    </source>
</evidence>
<dbReference type="Pfam" id="PF17837">
    <property type="entry name" value="4PPT_N"/>
    <property type="match status" value="1"/>
</dbReference>
<proteinExistence type="inferred from homology"/>
<comment type="catalytic activity">
    <reaction evidence="10">
        <text>apo-[aryl-carrier protein] + CoA = holo-[aryl-carrier protein] + adenosine 3',5'-bisphosphate + H(+)</text>
        <dbReference type="Rhea" id="RHEA:48404"/>
        <dbReference type="Rhea" id="RHEA-COMP:15903"/>
        <dbReference type="Rhea" id="RHEA-COMP:17557"/>
        <dbReference type="ChEBI" id="CHEBI:15378"/>
        <dbReference type="ChEBI" id="CHEBI:29999"/>
        <dbReference type="ChEBI" id="CHEBI:57287"/>
        <dbReference type="ChEBI" id="CHEBI:58343"/>
        <dbReference type="ChEBI" id="CHEBI:64479"/>
    </reaction>
</comment>
<comment type="similarity">
    <text evidence="3">Belongs to the P-Pant transferase superfamily. EntD family.</text>
</comment>
<evidence type="ECO:0000256" key="9">
    <source>
        <dbReference type="ARBA" id="ARBA00031996"/>
    </source>
</evidence>
<protein>
    <recommendedName>
        <fullName evidence="5">Enterobactin synthase component D</fullName>
    </recommendedName>
    <alternativeName>
        <fullName evidence="8">4'-phosphopantetheinyl transferase EntD</fullName>
    </alternativeName>
    <alternativeName>
        <fullName evidence="9">Enterochelin synthase D</fullName>
    </alternativeName>
</protein>
<dbReference type="InterPro" id="IPR003542">
    <property type="entry name" value="Enbac_synth_compD-like"/>
</dbReference>
<evidence type="ECO:0000256" key="8">
    <source>
        <dbReference type="ARBA" id="ARBA00029894"/>
    </source>
</evidence>
<evidence type="ECO:0000256" key="4">
    <source>
        <dbReference type="ARBA" id="ARBA00011503"/>
    </source>
</evidence>
<dbReference type="InterPro" id="IPR041354">
    <property type="entry name" value="4PPT_N"/>
</dbReference>
<accession>A0ABU4X575</accession>
<keyword evidence="6 14" id="KW-0808">Transferase</keyword>
<dbReference type="PRINTS" id="PR01399">
    <property type="entry name" value="ENTSNTHTASED"/>
</dbReference>
<keyword evidence="15" id="KW-1185">Reference proteome</keyword>
<comment type="caution">
    <text evidence="14">The sequence shown here is derived from an EMBL/GenBank/DDBJ whole genome shotgun (WGS) entry which is preliminary data.</text>
</comment>
<feature type="domain" description="4'-phosphopantetheinyl transferase" evidence="12">
    <location>
        <begin position="120"/>
        <end position="193"/>
    </location>
</feature>
<gene>
    <name evidence="14" type="ORF">RFM51_28355</name>
</gene>
<dbReference type="Pfam" id="PF01648">
    <property type="entry name" value="ACPS"/>
    <property type="match status" value="1"/>
</dbReference>
<evidence type="ECO:0000256" key="7">
    <source>
        <dbReference type="ARBA" id="ARBA00023191"/>
    </source>
</evidence>
<evidence type="ECO:0000313" key="15">
    <source>
        <dbReference type="Proteomes" id="UP001272097"/>
    </source>
</evidence>
<evidence type="ECO:0000256" key="1">
    <source>
        <dbReference type="ARBA" id="ARBA00003937"/>
    </source>
</evidence>
<dbReference type="Proteomes" id="UP001272097">
    <property type="component" value="Unassembled WGS sequence"/>
</dbReference>
<dbReference type="SUPFAM" id="SSF56214">
    <property type="entry name" value="4'-phosphopantetheinyl transferase"/>
    <property type="match status" value="1"/>
</dbReference>
<dbReference type="InterPro" id="IPR008278">
    <property type="entry name" value="4-PPantetheinyl_Trfase_dom"/>
</dbReference>
<evidence type="ECO:0000256" key="2">
    <source>
        <dbReference type="ARBA" id="ARBA00004993"/>
    </source>
</evidence>
<evidence type="ECO:0000256" key="6">
    <source>
        <dbReference type="ARBA" id="ARBA00022679"/>
    </source>
</evidence>
<dbReference type="PANTHER" id="PTHR38096">
    <property type="entry name" value="ENTEROBACTIN SYNTHASE COMPONENT D"/>
    <property type="match status" value="1"/>
</dbReference>
<evidence type="ECO:0000259" key="13">
    <source>
        <dbReference type="Pfam" id="PF17837"/>
    </source>
</evidence>
<evidence type="ECO:0000259" key="12">
    <source>
        <dbReference type="Pfam" id="PF01648"/>
    </source>
</evidence>
<comment type="function">
    <text evidence="1">Involved in the biosynthesis of the siderophore enterobactin (enterochelin), which is a macrocyclic trimeric lactone of N-(2,3-dihydroxybenzoyl)-serine. The serine trilactone serves as a scaffolding for the three catechol functionalities that provide hexadentate coordination for the tightly ligated iron(2+) atoms. Plays an essential role in the assembly of the enterobactin by catalyzing the transfer of the 4'-phosphopantetheine (Ppant) moiety from coenzyme A to the apo-domains of both EntB (ArCP domain) and EntF (PCP domain) to yield their holo-forms which make them competent for the activation of 2,3-dihydroxybenzoate (DHB) and L-serine, respectively.</text>
</comment>
<comment type="subunit">
    <text evidence="4">EntB, EntD, EntE, and EntF form a multienzyme complex called enterobactin synthase.</text>
</comment>
<dbReference type="InterPro" id="IPR037143">
    <property type="entry name" value="4-PPantetheinyl_Trfase_dom_sf"/>
</dbReference>
<dbReference type="GO" id="GO:0016740">
    <property type="term" value="F:transferase activity"/>
    <property type="evidence" value="ECO:0007669"/>
    <property type="project" value="UniProtKB-KW"/>
</dbReference>
<organism evidence="14 15">
    <name type="scientific">Mesorhizobium australafricanum</name>
    <dbReference type="NCBI Taxonomy" id="3072311"/>
    <lineage>
        <taxon>Bacteria</taxon>
        <taxon>Pseudomonadati</taxon>
        <taxon>Pseudomonadota</taxon>
        <taxon>Alphaproteobacteria</taxon>
        <taxon>Hyphomicrobiales</taxon>
        <taxon>Phyllobacteriaceae</taxon>
        <taxon>Mesorhizobium</taxon>
    </lineage>
</organism>